<evidence type="ECO:0000256" key="1">
    <source>
        <dbReference type="SAM" id="MobiDB-lite"/>
    </source>
</evidence>
<dbReference type="Proteomes" id="UP000664369">
    <property type="component" value="Unassembled WGS sequence"/>
</dbReference>
<accession>A0ABS3QDR9</accession>
<organism evidence="2 3">
    <name type="scientific">Hymenobacter negativus</name>
    <dbReference type="NCBI Taxonomy" id="2795026"/>
    <lineage>
        <taxon>Bacteria</taxon>
        <taxon>Pseudomonadati</taxon>
        <taxon>Bacteroidota</taxon>
        <taxon>Cytophagia</taxon>
        <taxon>Cytophagales</taxon>
        <taxon>Hymenobacteraceae</taxon>
        <taxon>Hymenobacter</taxon>
    </lineage>
</organism>
<evidence type="ECO:0000313" key="3">
    <source>
        <dbReference type="Proteomes" id="UP000664369"/>
    </source>
</evidence>
<feature type="region of interest" description="Disordered" evidence="1">
    <location>
        <begin position="252"/>
        <end position="275"/>
    </location>
</feature>
<sequence>MSKQDASVKTTFNLLNVKLRMPEAKEASQDDYVGLITQLASRRIRATVTQNIGVIMKRCIIERIGDNIMLYGIITRYTPLTSGKLLNLEEPDQSEEDQEGLPINRVPNPKDVAFFFSPSNHRLAISKRGGPLSIKQAHDYFVKAFKQILKTGQLVDVDIEQDGDTFREILDAPRIKRVRIEVSYTNNDMSKENAADLDQKMKSGNVGRFVIEAISDGATEGLDVAKIPFLQGAFELAQSNGKVSATVIDAKSPTKRGRTVETEEHPREESVVSEKPGDVVRDMYAKLKNLFPRG</sequence>
<evidence type="ECO:0000313" key="2">
    <source>
        <dbReference type="EMBL" id="MBO2009153.1"/>
    </source>
</evidence>
<dbReference type="RefSeq" id="WP_208174772.1">
    <property type="nucleotide sequence ID" value="NZ_JAGETZ010000003.1"/>
</dbReference>
<dbReference type="Pfam" id="PF15931">
    <property type="entry name" value="DUF4747"/>
    <property type="match status" value="1"/>
</dbReference>
<comment type="caution">
    <text evidence="2">The sequence shown here is derived from an EMBL/GenBank/DDBJ whole genome shotgun (WGS) entry which is preliminary data.</text>
</comment>
<dbReference type="EMBL" id="JAGETZ010000003">
    <property type="protein sequence ID" value="MBO2009153.1"/>
    <property type="molecule type" value="Genomic_DNA"/>
</dbReference>
<reference evidence="2 3" key="1">
    <citation type="submission" date="2021-03" db="EMBL/GenBank/DDBJ databases">
        <authorList>
            <person name="Kim M.K."/>
        </authorList>
    </citation>
    <scope>NUCLEOTIDE SEQUENCE [LARGE SCALE GENOMIC DNA]</scope>
    <source>
        <strain evidence="2 3">BT442</strain>
    </source>
</reference>
<keyword evidence="3" id="KW-1185">Reference proteome</keyword>
<feature type="compositionally biased region" description="Basic and acidic residues" evidence="1">
    <location>
        <begin position="258"/>
        <end position="275"/>
    </location>
</feature>
<name>A0ABS3QDR9_9BACT</name>
<protein>
    <submittedName>
        <fullName evidence="2">DUF4747 family protein</fullName>
    </submittedName>
</protein>
<dbReference type="InterPro" id="IPR031832">
    <property type="entry name" value="DUF4747"/>
</dbReference>
<proteinExistence type="predicted"/>
<gene>
    <name evidence="2" type="ORF">J4E00_08820</name>
</gene>